<dbReference type="EMBL" id="CP122961">
    <property type="protein sequence ID" value="WGI27302.1"/>
    <property type="molecule type" value="Genomic_DNA"/>
</dbReference>
<dbReference type="PANTHER" id="PTHR30015">
    <property type="entry name" value="MRR RESTRICTION SYSTEM PROTEIN"/>
    <property type="match status" value="1"/>
</dbReference>
<dbReference type="Pfam" id="PF04471">
    <property type="entry name" value="Mrr_cat"/>
    <property type="match status" value="1"/>
</dbReference>
<proteinExistence type="predicted"/>
<dbReference type="PANTHER" id="PTHR30015:SF7">
    <property type="entry name" value="TYPE IV METHYL-DIRECTED RESTRICTION ENZYME ECOKMRR"/>
    <property type="match status" value="1"/>
</dbReference>
<protein>
    <submittedName>
        <fullName evidence="2">Restriction endonuclease</fullName>
    </submittedName>
</protein>
<keyword evidence="3" id="KW-1185">Reference proteome</keyword>
<sequence>MFITVDKVKGWRDLQSKVCQLFDEMDYETEVEKTLDLAGRGKKEVDVFIKDPLASHNQIYLVECKHWDNRVHQDVVHGFKTVMEGAGASTGYIVSKKGFQSGAYEAVRYTNIQLLTFEELQHLYGEEWFRKKNAKLEALRKQLGEIYGCHFEQGSHLPIMNNEKFISNGFGEKLAYFHHWVGDLMMAIAGIYPESYLGPEPVRLAQDPTAPLKLLDGWLEIPTVREYFELVESSASKCIEEFKALSAEANKRVDALDDRQFNEQTNKILKQLKEEMPIRVLKGKVTDEEYQRLLELFS</sequence>
<dbReference type="InterPro" id="IPR052906">
    <property type="entry name" value="Type_IV_Methyl-Rstrct_Enzyme"/>
</dbReference>
<dbReference type="SUPFAM" id="SSF52980">
    <property type="entry name" value="Restriction endonuclease-like"/>
    <property type="match status" value="1"/>
</dbReference>
<organism evidence="2 3">
    <name type="scientific">Halomonas alkaliantarctica</name>
    <dbReference type="NCBI Taxonomy" id="232346"/>
    <lineage>
        <taxon>Bacteria</taxon>
        <taxon>Pseudomonadati</taxon>
        <taxon>Pseudomonadota</taxon>
        <taxon>Gammaproteobacteria</taxon>
        <taxon>Oceanospirillales</taxon>
        <taxon>Halomonadaceae</taxon>
        <taxon>Halomonas</taxon>
    </lineage>
</organism>
<reference evidence="2" key="1">
    <citation type="submission" date="2023-04" db="EMBL/GenBank/DDBJ databases">
        <title>Complete genome sequence of Halomonas alkaliantarctica MSP3 isolated from marine sediment, Jeju Island.</title>
        <authorList>
            <person name="Park S.-J."/>
        </authorList>
    </citation>
    <scope>NUCLEOTIDE SEQUENCE</scope>
    <source>
        <strain evidence="2">MSP3</strain>
    </source>
</reference>
<keyword evidence="2" id="KW-0378">Hydrolase</keyword>
<evidence type="ECO:0000259" key="1">
    <source>
        <dbReference type="Pfam" id="PF04471"/>
    </source>
</evidence>
<accession>A0ABY8LV47</accession>
<dbReference type="RefSeq" id="WP_280106868.1">
    <property type="nucleotide sequence ID" value="NZ_CP122961.1"/>
</dbReference>
<evidence type="ECO:0000313" key="3">
    <source>
        <dbReference type="Proteomes" id="UP001179830"/>
    </source>
</evidence>
<name>A0ABY8LV47_9GAMM</name>
<dbReference type="InterPro" id="IPR011856">
    <property type="entry name" value="tRNA_endonuc-like_dom_sf"/>
</dbReference>
<dbReference type="GO" id="GO:0004519">
    <property type="term" value="F:endonuclease activity"/>
    <property type="evidence" value="ECO:0007669"/>
    <property type="project" value="UniProtKB-KW"/>
</dbReference>
<dbReference type="InterPro" id="IPR007560">
    <property type="entry name" value="Restrct_endonuc_IV_Mrr"/>
</dbReference>
<dbReference type="InterPro" id="IPR011335">
    <property type="entry name" value="Restrct_endonuc-II-like"/>
</dbReference>
<feature type="domain" description="Restriction endonuclease type IV Mrr" evidence="1">
    <location>
        <begin position="11"/>
        <end position="123"/>
    </location>
</feature>
<evidence type="ECO:0000313" key="2">
    <source>
        <dbReference type="EMBL" id="WGI27302.1"/>
    </source>
</evidence>
<keyword evidence="2" id="KW-0540">Nuclease</keyword>
<dbReference type="Gene3D" id="3.40.1350.10">
    <property type="match status" value="1"/>
</dbReference>
<dbReference type="Proteomes" id="UP001179830">
    <property type="component" value="Chromosome"/>
</dbReference>
<keyword evidence="2" id="KW-0255">Endonuclease</keyword>
<gene>
    <name evidence="2" type="ORF">QEN58_09615</name>
</gene>